<dbReference type="CDD" id="cd07062">
    <property type="entry name" value="Peptidase_S66_mccF_like"/>
    <property type="match status" value="1"/>
</dbReference>
<comment type="caution">
    <text evidence="5">The sequence shown here is derived from an EMBL/GenBank/DDBJ whole genome shotgun (WGS) entry which is preliminary data.</text>
</comment>
<dbReference type="InterPro" id="IPR040449">
    <property type="entry name" value="Peptidase_S66_N"/>
</dbReference>
<dbReference type="PANTHER" id="PTHR30237">
    <property type="entry name" value="MURAMOYLTETRAPEPTIDE CARBOXYPEPTIDASE"/>
    <property type="match status" value="1"/>
</dbReference>
<dbReference type="RefSeq" id="WP_203700174.1">
    <property type="nucleotide sequence ID" value="NZ_BAAALU010000011.1"/>
</dbReference>
<dbReference type="Gene3D" id="3.50.30.60">
    <property type="entry name" value="LD-carboxypeptidase A C-terminal domain-like"/>
    <property type="match status" value="1"/>
</dbReference>
<protein>
    <submittedName>
        <fullName evidence="5">LD-carboxypeptidase</fullName>
    </submittedName>
</protein>
<dbReference type="InterPro" id="IPR027461">
    <property type="entry name" value="Carboxypeptidase_A_C_sf"/>
</dbReference>
<dbReference type="Proteomes" id="UP000624325">
    <property type="component" value="Unassembled WGS sequence"/>
</dbReference>
<evidence type="ECO:0000259" key="3">
    <source>
        <dbReference type="Pfam" id="PF02016"/>
    </source>
</evidence>
<dbReference type="InterPro" id="IPR027478">
    <property type="entry name" value="LdcA_N"/>
</dbReference>
<dbReference type="InterPro" id="IPR029062">
    <property type="entry name" value="Class_I_gatase-like"/>
</dbReference>
<sequence length="342" mass="37367">MDYPAKPRPGSRVAVISPSAGLPALFPTVYELGLRRLRTEFGLEPVEYPTTRVMGASPADRARDVMAAFADPSISAVLSTIGGDDQLRLLRFLDPEVLRANPKPFLGYSDNTTLLNYLSGLGIVSYHGGSILVHFGRAGAMHPLTAESLSAALFTSDWYDLTESPDYTDESISWQTPDYESQTQPMFPSSGWQWHGAGGAAGGRLWGGNIEVLTWLLAADVVAAPPPNAIFFTETSEDMPPATEVYYMLRNLGERGWLGQFPAILVGRAKCWELLDKRLSPDAKRAYAEEQRAAVLRAVGEYAPNAIVVLDLDIGHTDPQLVLPYGGEAEVDADARRIRVHY</sequence>
<evidence type="ECO:0000259" key="4">
    <source>
        <dbReference type="Pfam" id="PF17676"/>
    </source>
</evidence>
<dbReference type="InterPro" id="IPR040921">
    <property type="entry name" value="Peptidase_S66C"/>
</dbReference>
<proteinExistence type="inferred from homology"/>
<dbReference type="SUPFAM" id="SSF52317">
    <property type="entry name" value="Class I glutamine amidotransferase-like"/>
    <property type="match status" value="1"/>
</dbReference>
<evidence type="ECO:0000313" key="6">
    <source>
        <dbReference type="Proteomes" id="UP000624325"/>
    </source>
</evidence>
<feature type="domain" description="LD-carboxypeptidase C-terminal" evidence="4">
    <location>
        <begin position="203"/>
        <end position="331"/>
    </location>
</feature>
<evidence type="ECO:0000256" key="2">
    <source>
        <dbReference type="ARBA" id="ARBA00022801"/>
    </source>
</evidence>
<evidence type="ECO:0000256" key="1">
    <source>
        <dbReference type="ARBA" id="ARBA00010233"/>
    </source>
</evidence>
<organism evidence="5 6">
    <name type="scientific">Asanoa iriomotensis</name>
    <dbReference type="NCBI Taxonomy" id="234613"/>
    <lineage>
        <taxon>Bacteria</taxon>
        <taxon>Bacillati</taxon>
        <taxon>Actinomycetota</taxon>
        <taxon>Actinomycetes</taxon>
        <taxon>Micromonosporales</taxon>
        <taxon>Micromonosporaceae</taxon>
        <taxon>Asanoa</taxon>
    </lineage>
</organism>
<name>A0ABQ4BVB8_9ACTN</name>
<dbReference type="Gene3D" id="3.40.50.10740">
    <property type="entry name" value="Class I glutamine amidotransferase-like"/>
    <property type="match status" value="1"/>
</dbReference>
<gene>
    <name evidence="5" type="ORF">Air01nite_05680</name>
</gene>
<dbReference type="SUPFAM" id="SSF141986">
    <property type="entry name" value="LD-carboxypeptidase A C-terminal domain-like"/>
    <property type="match status" value="1"/>
</dbReference>
<reference evidence="5 6" key="1">
    <citation type="submission" date="2021-01" db="EMBL/GenBank/DDBJ databases">
        <title>Whole genome shotgun sequence of Asanoa iriomotensis NBRC 100142.</title>
        <authorList>
            <person name="Komaki H."/>
            <person name="Tamura T."/>
        </authorList>
    </citation>
    <scope>NUCLEOTIDE SEQUENCE [LARGE SCALE GENOMIC DNA]</scope>
    <source>
        <strain evidence="5 6">NBRC 100142</strain>
    </source>
</reference>
<dbReference type="Pfam" id="PF02016">
    <property type="entry name" value="Peptidase_S66"/>
    <property type="match status" value="1"/>
</dbReference>
<feature type="domain" description="LD-carboxypeptidase N-terminal" evidence="3">
    <location>
        <begin position="13"/>
        <end position="128"/>
    </location>
</feature>
<keyword evidence="2" id="KW-0378">Hydrolase</keyword>
<comment type="similarity">
    <text evidence="1">Belongs to the peptidase S66 family.</text>
</comment>
<keyword evidence="6" id="KW-1185">Reference proteome</keyword>
<evidence type="ECO:0000313" key="5">
    <source>
        <dbReference type="EMBL" id="GIF54473.1"/>
    </source>
</evidence>
<dbReference type="EMBL" id="BONC01000002">
    <property type="protein sequence ID" value="GIF54473.1"/>
    <property type="molecule type" value="Genomic_DNA"/>
</dbReference>
<accession>A0ABQ4BVB8</accession>
<dbReference type="PANTHER" id="PTHR30237:SF4">
    <property type="entry name" value="LD-CARBOXYPEPTIDASE C-TERMINAL DOMAIN-CONTAINING PROTEIN"/>
    <property type="match status" value="1"/>
</dbReference>
<dbReference type="Pfam" id="PF17676">
    <property type="entry name" value="Peptidase_S66C"/>
    <property type="match status" value="1"/>
</dbReference>
<dbReference type="InterPro" id="IPR003507">
    <property type="entry name" value="S66_fam"/>
</dbReference>